<dbReference type="NCBIfam" id="TIGR00148">
    <property type="entry name" value="UbiD family decarboxylase"/>
    <property type="match status" value="1"/>
</dbReference>
<accession>A0A1M5R613</accession>
<dbReference type="Pfam" id="PF01977">
    <property type="entry name" value="UbiD"/>
    <property type="match status" value="1"/>
</dbReference>
<sequence>MDRAAMTDMILMRQSASGSTNPGLLADMFRRGQADVHAKDAINSEATHSRQSIRAFLSALRGAGELASIAQPIQLDYEIAGCLAEIDSGPALHFTNVESASGAVTMPVVGNLLNSLPRFALGLGTTVDQIQASLLAAIEKPLPHRVLRSGPCQQEVIAGPSLADELPIPRFFEKEGGAYVTAGAIVAKDRVTGHTNLSIARLMPLGGNRAFVGIAPNHHLAVLARAAYARGEKLDIAVCVGNHPAVLVAACLYLGLGEDELPIAGALLGEPLEVVRCAGSGLLVPAHCECVLEGSLDAGEPFTEGPVSEFHGMYENYGAGVVATFSRLTRRSDSIFQIILPGYHPEHCLLGGVAIAAGLVRAIRSAVSSVSNVAVGVGGAGRLHAVVALHGPRPGEARKVMFAVWAAVNLIKQVIIVDDDIDPWNALEVEWAQATRSKPERDFVIVPGVRADRSEPLERDGTIGKLGIDATRKEDDRRDWELARPTRPALARAREILRENRLV</sequence>
<feature type="domain" description="3-octaprenyl-4-hydroxybenzoate carboxy-lyase-like C-terminal" evidence="4">
    <location>
        <begin position="348"/>
        <end position="470"/>
    </location>
</feature>
<name>A0A1M5R613_9BRAD</name>
<evidence type="ECO:0000256" key="1">
    <source>
        <dbReference type="ARBA" id="ARBA00010021"/>
    </source>
</evidence>
<organism evidence="5 6">
    <name type="scientific">Bradyrhizobium erythrophlei</name>
    <dbReference type="NCBI Taxonomy" id="1437360"/>
    <lineage>
        <taxon>Bacteria</taxon>
        <taxon>Pseudomonadati</taxon>
        <taxon>Pseudomonadota</taxon>
        <taxon>Alphaproteobacteria</taxon>
        <taxon>Hyphomicrobiales</taxon>
        <taxon>Nitrobacteraceae</taxon>
        <taxon>Bradyrhizobium</taxon>
    </lineage>
</organism>
<dbReference type="InterPro" id="IPR048304">
    <property type="entry name" value="UbiD_Rift_dom"/>
</dbReference>
<evidence type="ECO:0000259" key="3">
    <source>
        <dbReference type="Pfam" id="PF20695"/>
    </source>
</evidence>
<protein>
    <submittedName>
        <fullName evidence="5">4-hydroxy-3-polyprenylbenzoate decarboxylase</fullName>
    </submittedName>
</protein>
<evidence type="ECO:0000313" key="5">
    <source>
        <dbReference type="EMBL" id="SHH21621.1"/>
    </source>
</evidence>
<dbReference type="PANTHER" id="PTHR30108">
    <property type="entry name" value="3-OCTAPRENYL-4-HYDROXYBENZOATE CARBOXY-LYASE-RELATED"/>
    <property type="match status" value="1"/>
</dbReference>
<dbReference type="Pfam" id="PF20695">
    <property type="entry name" value="UbiD_N"/>
    <property type="match status" value="1"/>
</dbReference>
<dbReference type="SUPFAM" id="SSF143968">
    <property type="entry name" value="UbiD C-terminal domain-like"/>
    <property type="match status" value="1"/>
</dbReference>
<dbReference type="InterPro" id="IPR049383">
    <property type="entry name" value="UbiD-like_N"/>
</dbReference>
<dbReference type="OrthoDB" id="9809841at2"/>
<evidence type="ECO:0000259" key="2">
    <source>
        <dbReference type="Pfam" id="PF01977"/>
    </source>
</evidence>
<feature type="domain" description="3-octaprenyl-4-hydroxybenzoate carboxy-lyase-like Rift-related" evidence="2">
    <location>
        <begin position="148"/>
        <end position="343"/>
    </location>
</feature>
<proteinExistence type="inferred from homology"/>
<dbReference type="GO" id="GO:0016831">
    <property type="term" value="F:carboxy-lyase activity"/>
    <property type="evidence" value="ECO:0007669"/>
    <property type="project" value="InterPro"/>
</dbReference>
<reference evidence="5 6" key="1">
    <citation type="submission" date="2016-11" db="EMBL/GenBank/DDBJ databases">
        <authorList>
            <person name="Jaros S."/>
            <person name="Januszkiewicz K."/>
            <person name="Wedrychowicz H."/>
        </authorList>
    </citation>
    <scope>NUCLEOTIDE SEQUENCE [LARGE SCALE GENOMIC DNA]</scope>
    <source>
        <strain evidence="5 6">GAS138</strain>
    </source>
</reference>
<evidence type="ECO:0000313" key="6">
    <source>
        <dbReference type="Proteomes" id="UP000189796"/>
    </source>
</evidence>
<dbReference type="InterPro" id="IPR049381">
    <property type="entry name" value="UbiD-like_C"/>
</dbReference>
<dbReference type="Pfam" id="PF20696">
    <property type="entry name" value="UbiD_C"/>
    <property type="match status" value="1"/>
</dbReference>
<dbReference type="Gene3D" id="3.40.1670.10">
    <property type="entry name" value="UbiD C-terminal domain-like"/>
    <property type="match status" value="1"/>
</dbReference>
<dbReference type="AlphaFoldDB" id="A0A1M5R613"/>
<evidence type="ECO:0000259" key="4">
    <source>
        <dbReference type="Pfam" id="PF20696"/>
    </source>
</evidence>
<comment type="similarity">
    <text evidence="1">Belongs to the UbiD family.</text>
</comment>
<gene>
    <name evidence="5" type="ORF">SAMN05443248_4093</name>
</gene>
<dbReference type="SUPFAM" id="SSF50475">
    <property type="entry name" value="FMN-binding split barrel"/>
    <property type="match status" value="1"/>
</dbReference>
<feature type="domain" description="3-octaprenyl-4-hydroxybenzoate carboxy-lyase-like N-terminal" evidence="3">
    <location>
        <begin position="57"/>
        <end position="135"/>
    </location>
</feature>
<dbReference type="Proteomes" id="UP000189796">
    <property type="component" value="Chromosome I"/>
</dbReference>
<dbReference type="EMBL" id="LT670817">
    <property type="protein sequence ID" value="SHH21621.1"/>
    <property type="molecule type" value="Genomic_DNA"/>
</dbReference>
<dbReference type="GO" id="GO:0005737">
    <property type="term" value="C:cytoplasm"/>
    <property type="evidence" value="ECO:0007669"/>
    <property type="project" value="TreeGrafter"/>
</dbReference>
<dbReference type="InterPro" id="IPR002830">
    <property type="entry name" value="UbiD"/>
</dbReference>
<dbReference type="PANTHER" id="PTHR30108:SF21">
    <property type="entry name" value="4-HYDROXYBENZOATE DECARBOXYLASE"/>
    <property type="match status" value="1"/>
</dbReference>